<gene>
    <name evidence="5" type="ORF">NVS88_18050</name>
</gene>
<sequence length="245" mass="25192">MTSRAGDDGQAIAAVWAAVVDGIRDNSSGLAPVARVCRACVEVLPVDGASISAVTGKNGPETLYASDAVSDRLASLQFPLGEGPCVEAFTAGRAVIISDLARASTAAWPVFASELAGLEVGAVFAFPIRSGAIDIGTLQMYRSRAGALTEADLALALRVVDIAAVALLALHPGPGRQVEGEWLAALPRDGIAVHQATGMLIHQLKIPAKEALARLRAHAFATGRSVDDIARDVLAGRSTLPDPDG</sequence>
<dbReference type="InterPro" id="IPR029016">
    <property type="entry name" value="GAF-like_dom_sf"/>
</dbReference>
<dbReference type="Proteomes" id="UP001152755">
    <property type="component" value="Unassembled WGS sequence"/>
</dbReference>
<dbReference type="GO" id="GO:0003723">
    <property type="term" value="F:RNA binding"/>
    <property type="evidence" value="ECO:0007669"/>
    <property type="project" value="InterPro"/>
</dbReference>
<proteinExistence type="predicted"/>
<accession>A0A9X4RF12</accession>
<keyword evidence="6" id="KW-1185">Reference proteome</keyword>
<feature type="domain" description="GAF" evidence="3">
    <location>
        <begin position="11"/>
        <end position="177"/>
    </location>
</feature>
<dbReference type="AlphaFoldDB" id="A0A9X4RF12"/>
<evidence type="ECO:0000259" key="4">
    <source>
        <dbReference type="SMART" id="SM01012"/>
    </source>
</evidence>
<dbReference type="InterPro" id="IPR005561">
    <property type="entry name" value="ANTAR"/>
</dbReference>
<dbReference type="SMART" id="SM00065">
    <property type="entry name" value="GAF"/>
    <property type="match status" value="1"/>
</dbReference>
<feature type="domain" description="ANTAR" evidence="4">
    <location>
        <begin position="179"/>
        <end position="234"/>
    </location>
</feature>
<keyword evidence="2" id="KW-0804">Transcription</keyword>
<dbReference type="PIRSF" id="PIRSF036625">
    <property type="entry name" value="GAF_ANTAR"/>
    <property type="match status" value="1"/>
</dbReference>
<dbReference type="SMART" id="SM01012">
    <property type="entry name" value="ANTAR"/>
    <property type="match status" value="1"/>
</dbReference>
<dbReference type="Gene3D" id="1.10.10.10">
    <property type="entry name" value="Winged helix-like DNA-binding domain superfamily/Winged helix DNA-binding domain"/>
    <property type="match status" value="1"/>
</dbReference>
<dbReference type="SUPFAM" id="SSF55781">
    <property type="entry name" value="GAF domain-like"/>
    <property type="match status" value="1"/>
</dbReference>
<name>A0A9X4RF12_9ACTN</name>
<dbReference type="Pfam" id="PF13185">
    <property type="entry name" value="GAF_2"/>
    <property type="match status" value="1"/>
</dbReference>
<dbReference type="EMBL" id="JANRHA010000013">
    <property type="protein sequence ID" value="MDG3016460.1"/>
    <property type="molecule type" value="Genomic_DNA"/>
</dbReference>
<dbReference type="Pfam" id="PF03861">
    <property type="entry name" value="ANTAR"/>
    <property type="match status" value="1"/>
</dbReference>
<dbReference type="InterPro" id="IPR036388">
    <property type="entry name" value="WH-like_DNA-bd_sf"/>
</dbReference>
<dbReference type="Gene3D" id="3.30.450.40">
    <property type="match status" value="1"/>
</dbReference>
<protein>
    <submittedName>
        <fullName evidence="5">GAF and ANTAR domain-containing protein</fullName>
    </submittedName>
</protein>
<evidence type="ECO:0000313" key="6">
    <source>
        <dbReference type="Proteomes" id="UP001152755"/>
    </source>
</evidence>
<keyword evidence="1" id="KW-0805">Transcription regulation</keyword>
<comment type="caution">
    <text evidence="5">The sequence shown here is derived from an EMBL/GenBank/DDBJ whole genome shotgun (WGS) entry which is preliminary data.</text>
</comment>
<evidence type="ECO:0000259" key="3">
    <source>
        <dbReference type="SMART" id="SM00065"/>
    </source>
</evidence>
<evidence type="ECO:0000256" key="1">
    <source>
        <dbReference type="ARBA" id="ARBA00023015"/>
    </source>
</evidence>
<dbReference type="InterPro" id="IPR012074">
    <property type="entry name" value="GAF_ANTAR"/>
</dbReference>
<evidence type="ECO:0000256" key="2">
    <source>
        <dbReference type="ARBA" id="ARBA00023163"/>
    </source>
</evidence>
<dbReference type="InterPro" id="IPR003018">
    <property type="entry name" value="GAF"/>
</dbReference>
<reference evidence="5" key="1">
    <citation type="submission" date="2022-08" db="EMBL/GenBank/DDBJ databases">
        <title>Genome analysis of Corynebacteriales strain.</title>
        <authorList>
            <person name="Lee S.D."/>
        </authorList>
    </citation>
    <scope>NUCLEOTIDE SEQUENCE</scope>
    <source>
        <strain evidence="5">D3-21</strain>
    </source>
</reference>
<organism evidence="5 6">
    <name type="scientific">Speluncibacter jeojiensis</name>
    <dbReference type="NCBI Taxonomy" id="2710754"/>
    <lineage>
        <taxon>Bacteria</taxon>
        <taxon>Bacillati</taxon>
        <taxon>Actinomycetota</taxon>
        <taxon>Actinomycetes</taxon>
        <taxon>Mycobacteriales</taxon>
        <taxon>Speluncibacteraceae</taxon>
        <taxon>Speluncibacter</taxon>
    </lineage>
</organism>
<evidence type="ECO:0000313" key="5">
    <source>
        <dbReference type="EMBL" id="MDG3016460.1"/>
    </source>
</evidence>
<dbReference type="RefSeq" id="WP_332520534.1">
    <property type="nucleotide sequence ID" value="NZ_JANRHA010000013.1"/>
</dbReference>